<feature type="region of interest" description="Disordered" evidence="1">
    <location>
        <begin position="13"/>
        <end position="40"/>
    </location>
</feature>
<evidence type="ECO:0000313" key="2">
    <source>
        <dbReference type="EMBL" id="GFY86562.1"/>
    </source>
</evidence>
<dbReference type="AlphaFoldDB" id="A0A7J0EJV2"/>
<evidence type="ECO:0000256" key="1">
    <source>
        <dbReference type="SAM" id="MobiDB-lite"/>
    </source>
</evidence>
<name>A0A7J0EJV2_9ERIC</name>
<dbReference type="Proteomes" id="UP000585474">
    <property type="component" value="Unassembled WGS sequence"/>
</dbReference>
<organism evidence="2 3">
    <name type="scientific">Actinidia rufa</name>
    <dbReference type="NCBI Taxonomy" id="165716"/>
    <lineage>
        <taxon>Eukaryota</taxon>
        <taxon>Viridiplantae</taxon>
        <taxon>Streptophyta</taxon>
        <taxon>Embryophyta</taxon>
        <taxon>Tracheophyta</taxon>
        <taxon>Spermatophyta</taxon>
        <taxon>Magnoliopsida</taxon>
        <taxon>eudicotyledons</taxon>
        <taxon>Gunneridae</taxon>
        <taxon>Pentapetalae</taxon>
        <taxon>asterids</taxon>
        <taxon>Ericales</taxon>
        <taxon>Actinidiaceae</taxon>
        <taxon>Actinidia</taxon>
    </lineage>
</organism>
<keyword evidence="3" id="KW-1185">Reference proteome</keyword>
<evidence type="ECO:0000313" key="3">
    <source>
        <dbReference type="Proteomes" id="UP000585474"/>
    </source>
</evidence>
<proteinExistence type="predicted"/>
<comment type="caution">
    <text evidence="2">The sequence shown here is derived from an EMBL/GenBank/DDBJ whole genome shotgun (WGS) entry which is preliminary data.</text>
</comment>
<sequence length="70" mass="7492">MLGEAVQKKFIQLGGGGGEETSEHLKGCPSSEPTHGGYPTKGPVSCMVSLAGEDQNIRTFNEIRHYGFPK</sequence>
<gene>
    <name evidence="2" type="ORF">Acr_05g0002010</name>
</gene>
<accession>A0A7J0EJV2</accession>
<reference evidence="2 3" key="1">
    <citation type="submission" date="2019-07" db="EMBL/GenBank/DDBJ databases">
        <title>De Novo Assembly of kiwifruit Actinidia rufa.</title>
        <authorList>
            <person name="Sugita-Konishi S."/>
            <person name="Sato K."/>
            <person name="Mori E."/>
            <person name="Abe Y."/>
            <person name="Kisaki G."/>
            <person name="Hamano K."/>
            <person name="Suezawa K."/>
            <person name="Otani M."/>
            <person name="Fukuda T."/>
            <person name="Manabe T."/>
            <person name="Gomi K."/>
            <person name="Tabuchi M."/>
            <person name="Akimitsu K."/>
            <person name="Kataoka I."/>
        </authorList>
    </citation>
    <scope>NUCLEOTIDE SEQUENCE [LARGE SCALE GENOMIC DNA]</scope>
    <source>
        <strain evidence="3">cv. Fuchu</strain>
    </source>
</reference>
<dbReference type="EMBL" id="BJWL01000005">
    <property type="protein sequence ID" value="GFY86562.1"/>
    <property type="molecule type" value="Genomic_DNA"/>
</dbReference>
<protein>
    <submittedName>
        <fullName evidence="2">Uncharacterized protein</fullName>
    </submittedName>
</protein>